<organism evidence="1 2">
    <name type="scientific">Neolewinella antarctica</name>
    <dbReference type="NCBI Taxonomy" id="442734"/>
    <lineage>
        <taxon>Bacteria</taxon>
        <taxon>Pseudomonadati</taxon>
        <taxon>Bacteroidota</taxon>
        <taxon>Saprospiria</taxon>
        <taxon>Saprospirales</taxon>
        <taxon>Lewinellaceae</taxon>
        <taxon>Neolewinella</taxon>
    </lineage>
</organism>
<proteinExistence type="predicted"/>
<keyword evidence="2" id="KW-1185">Reference proteome</keyword>
<comment type="caution">
    <text evidence="1">The sequence shown here is derived from an EMBL/GenBank/DDBJ whole genome shotgun (WGS) entry which is preliminary data.</text>
</comment>
<dbReference type="RefSeq" id="WP_168036456.1">
    <property type="nucleotide sequence ID" value="NZ_JAATJH010000002.1"/>
</dbReference>
<gene>
    <name evidence="1" type="ORF">GGR27_001164</name>
</gene>
<reference evidence="1 2" key="1">
    <citation type="submission" date="2020-03" db="EMBL/GenBank/DDBJ databases">
        <title>Genomic Encyclopedia of Type Strains, Phase IV (KMG-IV): sequencing the most valuable type-strain genomes for metagenomic binning, comparative biology and taxonomic classification.</title>
        <authorList>
            <person name="Goeker M."/>
        </authorList>
    </citation>
    <scope>NUCLEOTIDE SEQUENCE [LARGE SCALE GENOMIC DNA]</scope>
    <source>
        <strain evidence="1 2">DSM 105096</strain>
    </source>
</reference>
<evidence type="ECO:0000313" key="1">
    <source>
        <dbReference type="EMBL" id="NJC25665.1"/>
    </source>
</evidence>
<evidence type="ECO:0000313" key="2">
    <source>
        <dbReference type="Proteomes" id="UP000770785"/>
    </source>
</evidence>
<accession>A0ABX0X8T1</accession>
<sequence length="144" mass="15380">MTAANEINYDWSDGFAGPRRTVGRSIDLSIIVSNACQETVVAVRTTAVSCCEVYLPTAFSPNGDGVNDVYRPALGRSGCRSFDAYTLRVYDRWGGLVFLSDGLTLGWDGEVNGRPATGGVFTVVVGYFDGVGTVERAGVVNVLR</sequence>
<name>A0ABX0X8T1_9BACT</name>
<dbReference type="Proteomes" id="UP000770785">
    <property type="component" value="Unassembled WGS sequence"/>
</dbReference>
<dbReference type="InterPro" id="IPR026341">
    <property type="entry name" value="T9SS_type_B"/>
</dbReference>
<dbReference type="EMBL" id="JAATJH010000002">
    <property type="protein sequence ID" value="NJC25665.1"/>
    <property type="molecule type" value="Genomic_DNA"/>
</dbReference>
<dbReference type="NCBIfam" id="TIGR04131">
    <property type="entry name" value="Bac_Flav_CTERM"/>
    <property type="match status" value="1"/>
</dbReference>
<dbReference type="Pfam" id="PF13585">
    <property type="entry name" value="CHU_C"/>
    <property type="match status" value="1"/>
</dbReference>
<protein>
    <submittedName>
        <fullName evidence="1">Gliding motility-associated-like protein</fullName>
    </submittedName>
</protein>